<feature type="transmembrane region" description="Helical" evidence="1">
    <location>
        <begin position="43"/>
        <end position="64"/>
    </location>
</feature>
<proteinExistence type="predicted"/>
<protein>
    <submittedName>
        <fullName evidence="2">Uncharacterized protein</fullName>
    </submittedName>
</protein>
<keyword evidence="1" id="KW-0812">Transmembrane</keyword>
<feature type="transmembrane region" description="Helical" evidence="1">
    <location>
        <begin position="6"/>
        <end position="28"/>
    </location>
</feature>
<accession>A0ABR6TH52</accession>
<keyword evidence="3" id="KW-1185">Reference proteome</keyword>
<name>A0ABR6TH52_9PSED</name>
<dbReference type="RefSeq" id="WP_185710764.1">
    <property type="nucleotide sequence ID" value="NZ_JAAXCZ010000026.1"/>
</dbReference>
<dbReference type="Proteomes" id="UP000534677">
    <property type="component" value="Unassembled WGS sequence"/>
</dbReference>
<evidence type="ECO:0000313" key="2">
    <source>
        <dbReference type="EMBL" id="MBC2385313.1"/>
    </source>
</evidence>
<sequence>MEWPLWLHVVQAVLTVVFPCSLMVAYMLHQRAEKSGGPRGDQAWATALCIVGFVALIAIFALNWTSIAEVLIKAIG</sequence>
<dbReference type="EMBL" id="JAAXCZ010000026">
    <property type="protein sequence ID" value="MBC2385313.1"/>
    <property type="molecule type" value="Genomic_DNA"/>
</dbReference>
<evidence type="ECO:0000313" key="3">
    <source>
        <dbReference type="Proteomes" id="UP000534677"/>
    </source>
</evidence>
<gene>
    <name evidence="2" type="ORF">HF209_30625</name>
</gene>
<reference evidence="2 3" key="1">
    <citation type="submission" date="2020-04" db="EMBL/GenBank/DDBJ databases">
        <title>Pseudomonas crami sp. nov., a novel proteolytic bacterial species isolated from cream.</title>
        <authorList>
            <person name="Hofmann K."/>
            <person name="Woller A."/>
            <person name="Huptas C."/>
            <person name="Wenning M."/>
            <person name="Scherer S."/>
            <person name="Doll E.V."/>
        </authorList>
    </citation>
    <scope>NUCLEOTIDE SEQUENCE [LARGE SCALE GENOMIC DNA]</scope>
    <source>
        <strain evidence="2 3">WS 5096</strain>
    </source>
</reference>
<keyword evidence="1" id="KW-0472">Membrane</keyword>
<comment type="caution">
    <text evidence="2">The sequence shown here is derived from an EMBL/GenBank/DDBJ whole genome shotgun (WGS) entry which is preliminary data.</text>
</comment>
<evidence type="ECO:0000256" key="1">
    <source>
        <dbReference type="SAM" id="Phobius"/>
    </source>
</evidence>
<organism evidence="2 3">
    <name type="scientific">Pseudomonas cremoris</name>
    <dbReference type="NCBI Taxonomy" id="2724178"/>
    <lineage>
        <taxon>Bacteria</taxon>
        <taxon>Pseudomonadati</taxon>
        <taxon>Pseudomonadota</taxon>
        <taxon>Gammaproteobacteria</taxon>
        <taxon>Pseudomonadales</taxon>
        <taxon>Pseudomonadaceae</taxon>
        <taxon>Pseudomonas</taxon>
    </lineage>
</organism>
<keyword evidence="1" id="KW-1133">Transmembrane helix</keyword>